<comment type="caution">
    <text evidence="2">The sequence shown here is derived from an EMBL/GenBank/DDBJ whole genome shotgun (WGS) entry which is preliminary data.</text>
</comment>
<gene>
    <name evidence="2" type="ORF">STAFG_3545</name>
</gene>
<protein>
    <submittedName>
        <fullName evidence="2">Uncharacterized protein</fullName>
    </submittedName>
</protein>
<evidence type="ECO:0000256" key="1">
    <source>
        <dbReference type="SAM" id="MobiDB-lite"/>
    </source>
</evidence>
<accession>S4NM31</accession>
<feature type="region of interest" description="Disordered" evidence="1">
    <location>
        <begin position="15"/>
        <end position="38"/>
    </location>
</feature>
<proteinExistence type="predicted"/>
<reference evidence="2 3" key="1">
    <citation type="submission" date="2013-02" db="EMBL/GenBank/DDBJ databases">
        <title>Draft Genome Sequence of Streptomyces afghaniensis, Which Produces Compounds of the Julimycin B-Complex.</title>
        <authorList>
            <person name="Gruening B.A."/>
            <person name="Praeg A."/>
            <person name="Erxleben A."/>
            <person name="Guenther S."/>
            <person name="Fiedler H.-P."/>
            <person name="Goodfellow M."/>
            <person name="Mueller M."/>
        </authorList>
    </citation>
    <scope>NUCLEOTIDE SEQUENCE [LARGE SCALE GENOMIC DNA]</scope>
    <source>
        <strain evidence="2 3">772</strain>
    </source>
</reference>
<dbReference type="AlphaFoldDB" id="S4NM31"/>
<evidence type="ECO:0000313" key="2">
    <source>
        <dbReference type="EMBL" id="EPJ39414.1"/>
    </source>
</evidence>
<keyword evidence="3" id="KW-1185">Reference proteome</keyword>
<sequence length="38" mass="4351">MRAVELRGPVLLLSPSGVRRKQPGYHRIGQRTVRQLPK</sequence>
<dbReference type="HOGENOM" id="CLU_3333321_0_0_11"/>
<dbReference type="PATRIC" id="fig|1283301.3.peg.3517"/>
<dbReference type="Proteomes" id="UP000015001">
    <property type="component" value="Unassembled WGS sequence"/>
</dbReference>
<dbReference type="EMBL" id="AOPY01001421">
    <property type="protein sequence ID" value="EPJ39414.1"/>
    <property type="molecule type" value="Genomic_DNA"/>
</dbReference>
<name>S4NM31_9ACTN</name>
<organism evidence="2 3">
    <name type="scientific">Streptomyces afghaniensis 772</name>
    <dbReference type="NCBI Taxonomy" id="1283301"/>
    <lineage>
        <taxon>Bacteria</taxon>
        <taxon>Bacillati</taxon>
        <taxon>Actinomycetota</taxon>
        <taxon>Actinomycetes</taxon>
        <taxon>Kitasatosporales</taxon>
        <taxon>Streptomycetaceae</taxon>
        <taxon>Streptomyces</taxon>
    </lineage>
</organism>
<evidence type="ECO:0000313" key="3">
    <source>
        <dbReference type="Proteomes" id="UP000015001"/>
    </source>
</evidence>